<dbReference type="Proteomes" id="UP000199109">
    <property type="component" value="Unassembled WGS sequence"/>
</dbReference>
<evidence type="ECO:0008006" key="3">
    <source>
        <dbReference type="Google" id="ProtNLM"/>
    </source>
</evidence>
<dbReference type="AlphaFoldDB" id="A0A1G7ETJ0"/>
<organism evidence="1 2">
    <name type="scientific">Pricia antarctica</name>
    <dbReference type="NCBI Taxonomy" id="641691"/>
    <lineage>
        <taxon>Bacteria</taxon>
        <taxon>Pseudomonadati</taxon>
        <taxon>Bacteroidota</taxon>
        <taxon>Flavobacteriia</taxon>
        <taxon>Flavobacteriales</taxon>
        <taxon>Flavobacteriaceae</taxon>
        <taxon>Pricia</taxon>
    </lineage>
</organism>
<keyword evidence="2" id="KW-1185">Reference proteome</keyword>
<dbReference type="STRING" id="641691.SAMN05421636_106314"/>
<evidence type="ECO:0000313" key="1">
    <source>
        <dbReference type="EMBL" id="SDE66984.1"/>
    </source>
</evidence>
<dbReference type="OrthoDB" id="956723at2"/>
<proteinExistence type="predicted"/>
<name>A0A1G7ETJ0_9FLAO</name>
<dbReference type="InterPro" id="IPR045470">
    <property type="entry name" value="DUF6495"/>
</dbReference>
<evidence type="ECO:0000313" key="2">
    <source>
        <dbReference type="Proteomes" id="UP000199109"/>
    </source>
</evidence>
<dbReference type="Pfam" id="PF20105">
    <property type="entry name" value="DUF6495"/>
    <property type="match status" value="1"/>
</dbReference>
<gene>
    <name evidence="1" type="ORF">SAMN05421636_106314</name>
</gene>
<dbReference type="EMBL" id="FNAO01000006">
    <property type="protein sequence ID" value="SDE66984.1"/>
    <property type="molecule type" value="Genomic_DNA"/>
</dbReference>
<dbReference type="RefSeq" id="WP_091869662.1">
    <property type="nucleotide sequence ID" value="NZ_FNAO01000006.1"/>
</dbReference>
<reference evidence="1 2" key="1">
    <citation type="submission" date="2016-10" db="EMBL/GenBank/DDBJ databases">
        <authorList>
            <person name="de Groot N.N."/>
        </authorList>
    </citation>
    <scope>NUCLEOTIDE SEQUENCE [LARGE SCALE GENOMIC DNA]</scope>
    <source>
        <strain evidence="1 2">DSM 23421</strain>
    </source>
</reference>
<accession>A0A1G7ETJ0</accession>
<protein>
    <recommendedName>
        <fullName evidence="3">Histidyl-tRNA synthetase</fullName>
    </recommendedName>
</protein>
<sequence length="160" mass="18592">MKYRRLTQQQLEELKPEFINFLATQSITGEEWKTLKAEKPAVAEDEIDVFSDLIWEGVLGKVAYLENISAMNMHLFHCEEKEMKLLSVKIMNPDIDLTTTIGFDWFKKNWQSDFVEYLTASKAYSEEPNLDKFKLIDQGAVITKGELYQWFENVIGPSAK</sequence>